<accession>A0A916YRY3</accession>
<sequence length="151" mass="17372">MKNKVFEWIKRYLPAEIISIILTLASSVFTYKLTKSNLTTALVGTWIGNIGYFGTILLTDIFQTNRALAYKNKPYTLKIFGQNIRALFVEFGVAEFFDSLFVRPTLMYYLPVWLNDVSLGVILAKFAADITFYVPAIVAYELSKKKLRRFE</sequence>
<gene>
    <name evidence="2" type="ORF">GCM10011514_23470</name>
</gene>
<dbReference type="Proteomes" id="UP000609064">
    <property type="component" value="Unassembled WGS sequence"/>
</dbReference>
<reference evidence="2" key="1">
    <citation type="journal article" date="2014" name="Int. J. Syst. Evol. Microbiol.">
        <title>Complete genome sequence of Corynebacterium casei LMG S-19264T (=DSM 44701T), isolated from a smear-ripened cheese.</title>
        <authorList>
            <consortium name="US DOE Joint Genome Institute (JGI-PGF)"/>
            <person name="Walter F."/>
            <person name="Albersmeier A."/>
            <person name="Kalinowski J."/>
            <person name="Ruckert C."/>
        </authorList>
    </citation>
    <scope>NUCLEOTIDE SEQUENCE</scope>
    <source>
        <strain evidence="2">CGMCC 1.15958</strain>
    </source>
</reference>
<comment type="caution">
    <text evidence="2">The sequence shown here is derived from an EMBL/GenBank/DDBJ whole genome shotgun (WGS) entry which is preliminary data.</text>
</comment>
<reference evidence="2" key="2">
    <citation type="submission" date="2020-09" db="EMBL/GenBank/DDBJ databases">
        <authorList>
            <person name="Sun Q."/>
            <person name="Zhou Y."/>
        </authorList>
    </citation>
    <scope>NUCLEOTIDE SEQUENCE</scope>
    <source>
        <strain evidence="2">CGMCC 1.15958</strain>
    </source>
</reference>
<organism evidence="2 3">
    <name type="scientific">Emticicia aquatilis</name>
    <dbReference type="NCBI Taxonomy" id="1537369"/>
    <lineage>
        <taxon>Bacteria</taxon>
        <taxon>Pseudomonadati</taxon>
        <taxon>Bacteroidota</taxon>
        <taxon>Cytophagia</taxon>
        <taxon>Cytophagales</taxon>
        <taxon>Leadbetterellaceae</taxon>
        <taxon>Emticicia</taxon>
    </lineage>
</organism>
<name>A0A916YRY3_9BACT</name>
<feature type="transmembrane region" description="Helical" evidence="1">
    <location>
        <begin position="122"/>
        <end position="142"/>
    </location>
</feature>
<keyword evidence="1" id="KW-0812">Transmembrane</keyword>
<evidence type="ECO:0000256" key="1">
    <source>
        <dbReference type="SAM" id="Phobius"/>
    </source>
</evidence>
<feature type="transmembrane region" description="Helical" evidence="1">
    <location>
        <begin position="83"/>
        <end position="102"/>
    </location>
</feature>
<feature type="transmembrane region" description="Helical" evidence="1">
    <location>
        <begin position="12"/>
        <end position="31"/>
    </location>
</feature>
<feature type="transmembrane region" description="Helical" evidence="1">
    <location>
        <begin position="43"/>
        <end position="62"/>
    </location>
</feature>
<dbReference type="RefSeq" id="WP_188766276.1">
    <property type="nucleotide sequence ID" value="NZ_BMKK01000004.1"/>
</dbReference>
<evidence type="ECO:0000313" key="3">
    <source>
        <dbReference type="Proteomes" id="UP000609064"/>
    </source>
</evidence>
<keyword evidence="1" id="KW-1133">Transmembrane helix</keyword>
<proteinExistence type="predicted"/>
<keyword evidence="1" id="KW-0472">Membrane</keyword>
<evidence type="ECO:0000313" key="2">
    <source>
        <dbReference type="EMBL" id="GGD58762.1"/>
    </source>
</evidence>
<keyword evidence="3" id="KW-1185">Reference proteome</keyword>
<dbReference type="AlphaFoldDB" id="A0A916YRY3"/>
<dbReference type="EMBL" id="BMKK01000004">
    <property type="protein sequence ID" value="GGD58762.1"/>
    <property type="molecule type" value="Genomic_DNA"/>
</dbReference>
<protein>
    <submittedName>
        <fullName evidence="2">Uncharacterized protein</fullName>
    </submittedName>
</protein>